<evidence type="ECO:0000313" key="2">
    <source>
        <dbReference type="EMBL" id="KAF1755128.1"/>
    </source>
</evidence>
<dbReference type="RefSeq" id="XP_053583352.1">
    <property type="nucleotide sequence ID" value="XM_053734439.1"/>
</dbReference>
<sequence length="432" mass="48750">MRSASVYGIDWSRCNGEFQSDVVCWNTKDIRKIYKRTHSTNPNSDGGLVSIISTVVDSSFIPGGVDEPDAESVLMILCKFNLGKLIQYLSYHMKILELKLIQILNHIPSPKIQNRPEWLCQKLVRRLSLNLQNNTNCRPNEKSTLLYAYSNDLTAKQVLNTWKTLSANLSEKSYNTFAQTRFDTAIGFNSSLLSNLPNVTEAITDPKKGSDIFQVLKYFFDMEVEHCGATIFVLMKRLPSDTDISDLVSTLQKFNVQTTIVISETPLGRSYQDSIYRLASETNGICLFAEDDRFQEQTPTWLPSIWPLYLVYSVNAEVTKSGNVTLPFFNSTLAGDYHICMTLQDYGPLNTFRMVTLAWHNAGSSSSGSFEETVESHAGYGNTTYIREGPYPFDAGSYHLTLGFQYSEIKSNILQIRIYSVSPVDFWVPSAT</sequence>
<evidence type="ECO:0000259" key="1">
    <source>
        <dbReference type="Pfam" id="PF23673"/>
    </source>
</evidence>
<dbReference type="KEGG" id="crq:GCK72_021697"/>
<dbReference type="AlphaFoldDB" id="A0A6A5GIV4"/>
<name>A0A6A5GIV4_CAERE</name>
<dbReference type="PANTHER" id="PTHR23062:SF3">
    <property type="entry name" value="ANF_RECEPTOR DOMAIN-CONTAINING PROTEIN-RELATED"/>
    <property type="match status" value="1"/>
</dbReference>
<comment type="caution">
    <text evidence="2">The sequence shown here is derived from an EMBL/GenBank/DDBJ whole genome shotgun (WGS) entry which is preliminary data.</text>
</comment>
<dbReference type="EMBL" id="WUAV01000005">
    <property type="protein sequence ID" value="KAF1755128.1"/>
    <property type="molecule type" value="Genomic_DNA"/>
</dbReference>
<dbReference type="Proteomes" id="UP000483820">
    <property type="component" value="Chromosome V"/>
</dbReference>
<reference evidence="2 3" key="1">
    <citation type="submission" date="2019-12" db="EMBL/GenBank/DDBJ databases">
        <title>Chromosome-level assembly of the Caenorhabditis remanei genome.</title>
        <authorList>
            <person name="Teterina A.A."/>
            <person name="Willis J.H."/>
            <person name="Phillips P.C."/>
        </authorList>
    </citation>
    <scope>NUCLEOTIDE SEQUENCE [LARGE SCALE GENOMIC DNA]</scope>
    <source>
        <strain evidence="2 3">PX506</strain>
        <tissue evidence="2">Whole organism</tissue>
    </source>
</reference>
<accession>A0A6A5GIV4</accession>
<organism evidence="2 3">
    <name type="scientific">Caenorhabditis remanei</name>
    <name type="common">Caenorhabditis vulgaris</name>
    <dbReference type="NCBI Taxonomy" id="31234"/>
    <lineage>
        <taxon>Eukaryota</taxon>
        <taxon>Metazoa</taxon>
        <taxon>Ecdysozoa</taxon>
        <taxon>Nematoda</taxon>
        <taxon>Chromadorea</taxon>
        <taxon>Rhabditida</taxon>
        <taxon>Rhabditina</taxon>
        <taxon>Rhabditomorpha</taxon>
        <taxon>Rhabditoidea</taxon>
        <taxon>Rhabditidae</taxon>
        <taxon>Peloderinae</taxon>
        <taxon>Caenorhabditis</taxon>
    </lineage>
</organism>
<dbReference type="Pfam" id="PF23673">
    <property type="entry name" value="DUF7154"/>
    <property type="match status" value="1"/>
</dbReference>
<evidence type="ECO:0000313" key="3">
    <source>
        <dbReference type="Proteomes" id="UP000483820"/>
    </source>
</evidence>
<protein>
    <recommendedName>
        <fullName evidence="1">DUF7154 domain-containing protein</fullName>
    </recommendedName>
</protein>
<dbReference type="InterPro" id="IPR055578">
    <property type="entry name" value="DUF7154"/>
</dbReference>
<dbReference type="CTD" id="9807906"/>
<dbReference type="GO" id="GO:0045087">
    <property type="term" value="P:innate immune response"/>
    <property type="evidence" value="ECO:0007669"/>
    <property type="project" value="TreeGrafter"/>
</dbReference>
<dbReference type="PANTHER" id="PTHR23062">
    <property type="entry name" value="HYPOTHETICAL PROTEIN C.ELEGANS"/>
    <property type="match status" value="1"/>
</dbReference>
<gene>
    <name evidence="2" type="ORF">GCK72_021697</name>
</gene>
<dbReference type="GeneID" id="9807906"/>
<proteinExistence type="predicted"/>
<feature type="domain" description="DUF7154" evidence="1">
    <location>
        <begin position="314"/>
        <end position="420"/>
    </location>
</feature>